<dbReference type="SUPFAM" id="SSF46689">
    <property type="entry name" value="Homeodomain-like"/>
    <property type="match status" value="1"/>
</dbReference>
<protein>
    <submittedName>
        <fullName evidence="6">Helix-turn-helix domain-containing protein</fullName>
    </submittedName>
</protein>
<feature type="transmembrane region" description="Helical" evidence="4">
    <location>
        <begin position="64"/>
        <end position="88"/>
    </location>
</feature>
<keyword evidence="4" id="KW-1133">Transmembrane helix</keyword>
<feature type="transmembrane region" description="Helical" evidence="4">
    <location>
        <begin position="100"/>
        <end position="121"/>
    </location>
</feature>
<evidence type="ECO:0000313" key="6">
    <source>
        <dbReference type="EMBL" id="TMM58866.1"/>
    </source>
</evidence>
<feature type="domain" description="HTH araC/xylS-type" evidence="5">
    <location>
        <begin position="452"/>
        <end position="556"/>
    </location>
</feature>
<evidence type="ECO:0000313" key="7">
    <source>
        <dbReference type="Proteomes" id="UP000310314"/>
    </source>
</evidence>
<name>A0A5S3PV28_9FLAO</name>
<dbReference type="RefSeq" id="WP_138656799.1">
    <property type="nucleotide sequence ID" value="NZ_VATY01000001.1"/>
</dbReference>
<dbReference type="InterPro" id="IPR018060">
    <property type="entry name" value="HTH_AraC"/>
</dbReference>
<dbReference type="PANTHER" id="PTHR43280">
    <property type="entry name" value="ARAC-FAMILY TRANSCRIPTIONAL REGULATOR"/>
    <property type="match status" value="1"/>
</dbReference>
<keyword evidence="2" id="KW-0238">DNA-binding</keyword>
<dbReference type="InterPro" id="IPR029016">
    <property type="entry name" value="GAF-like_dom_sf"/>
</dbReference>
<dbReference type="InterPro" id="IPR003018">
    <property type="entry name" value="GAF"/>
</dbReference>
<dbReference type="Gene3D" id="3.30.450.40">
    <property type="match status" value="1"/>
</dbReference>
<dbReference type="Pfam" id="PF12833">
    <property type="entry name" value="HTH_18"/>
    <property type="match status" value="1"/>
</dbReference>
<evidence type="ECO:0000256" key="4">
    <source>
        <dbReference type="SAM" id="Phobius"/>
    </source>
</evidence>
<sequence>MSWNVFNILILVSSSLIIFISIFKLVRLEYNRTMVYLRWFTILANLVIIQVILIDIGLTNRFPWLLLLYIPFQFLSPVLFTAFTFSYLGRMDAFKKNRLLLLLPFTTFLLLYTLFKVNVFFDYAFLSKQTVAFIVAEIDENLAVGFSLLLGIWNYRTIHNYERSFGNLPYQIVMKKTNWLKGIYVTLVVLCLLWVSTILYLKINANASGHSYYYPLWIFFISFYYCFCFLGTKHLRKVSLKKSAEKASLHTVAQELGIQGLGTLFTPNELEAIEGSQFETTAILGYFATSLFDKNNTKDILWDIVGNCISKLNLEDCVIYSIDSERKKLIQKAAYGNKNIGERKILSPIEIPIGKGIVGTVAQTLNSELINDLSKDPRYIEDDLPRKSELAVPIIYEDKVFGVLDSEHSVKGFFQERHLFLFQLIAKLTATKLGLLSRKSTAEITDDNAYYKQLCLLLEKGKIYQNPELSLTAVAEKLNISGPYLSQLVNKLSNSNFSDFINSYRIRDAEYMLTDSDFTGYTNVAIGLEAGFNSKSAFYSSFKKHTGLTPSEYREKRLLVS</sequence>
<gene>
    <name evidence="6" type="ORF">FEE95_05385</name>
</gene>
<dbReference type="SMART" id="SM00065">
    <property type="entry name" value="GAF"/>
    <property type="match status" value="1"/>
</dbReference>
<dbReference type="PROSITE" id="PS01124">
    <property type="entry name" value="HTH_ARAC_FAMILY_2"/>
    <property type="match status" value="1"/>
</dbReference>
<keyword evidence="3" id="KW-0804">Transcription</keyword>
<dbReference type="EMBL" id="VATY01000001">
    <property type="protein sequence ID" value="TMM58866.1"/>
    <property type="molecule type" value="Genomic_DNA"/>
</dbReference>
<dbReference type="GO" id="GO:0043565">
    <property type="term" value="F:sequence-specific DNA binding"/>
    <property type="evidence" value="ECO:0007669"/>
    <property type="project" value="InterPro"/>
</dbReference>
<dbReference type="PANTHER" id="PTHR43280:SF29">
    <property type="entry name" value="ARAC-FAMILY TRANSCRIPTIONAL REGULATOR"/>
    <property type="match status" value="1"/>
</dbReference>
<evidence type="ECO:0000259" key="5">
    <source>
        <dbReference type="PROSITE" id="PS01124"/>
    </source>
</evidence>
<organism evidence="6 7">
    <name type="scientific">Maribacter algarum</name>
    <name type="common">ex Zhang et al. 2020</name>
    <dbReference type="NCBI Taxonomy" id="2578118"/>
    <lineage>
        <taxon>Bacteria</taxon>
        <taxon>Pseudomonadati</taxon>
        <taxon>Bacteroidota</taxon>
        <taxon>Flavobacteriia</taxon>
        <taxon>Flavobacteriales</taxon>
        <taxon>Flavobacteriaceae</taxon>
        <taxon>Maribacter</taxon>
    </lineage>
</organism>
<dbReference type="OrthoDB" id="9779074at2"/>
<evidence type="ECO:0000256" key="2">
    <source>
        <dbReference type="ARBA" id="ARBA00023125"/>
    </source>
</evidence>
<evidence type="ECO:0000256" key="3">
    <source>
        <dbReference type="ARBA" id="ARBA00023163"/>
    </source>
</evidence>
<keyword evidence="1" id="KW-0805">Transcription regulation</keyword>
<dbReference type="SUPFAM" id="SSF55781">
    <property type="entry name" value="GAF domain-like"/>
    <property type="match status" value="1"/>
</dbReference>
<feature type="transmembrane region" description="Helical" evidence="4">
    <location>
        <begin position="212"/>
        <end position="232"/>
    </location>
</feature>
<keyword evidence="4" id="KW-0472">Membrane</keyword>
<dbReference type="Pfam" id="PF13185">
    <property type="entry name" value="GAF_2"/>
    <property type="match status" value="1"/>
</dbReference>
<dbReference type="AlphaFoldDB" id="A0A5S3PV28"/>
<feature type="transmembrane region" description="Helical" evidence="4">
    <location>
        <begin position="179"/>
        <end position="200"/>
    </location>
</feature>
<accession>A0A5S3PV28</accession>
<dbReference type="InterPro" id="IPR009057">
    <property type="entry name" value="Homeodomain-like_sf"/>
</dbReference>
<feature type="transmembrane region" description="Helical" evidence="4">
    <location>
        <begin position="141"/>
        <end position="158"/>
    </location>
</feature>
<reference evidence="6 7" key="1">
    <citation type="submission" date="2019-05" db="EMBL/GenBank/DDBJ databases">
        <authorList>
            <person name="Zhang J.-Y."/>
            <person name="Feg X."/>
            <person name="Du Z.-J."/>
        </authorList>
    </citation>
    <scope>NUCLEOTIDE SEQUENCE [LARGE SCALE GENOMIC DNA]</scope>
    <source>
        <strain evidence="6 7">RZ26</strain>
    </source>
</reference>
<keyword evidence="4" id="KW-0812">Transmembrane</keyword>
<proteinExistence type="predicted"/>
<dbReference type="SMART" id="SM00342">
    <property type="entry name" value="HTH_ARAC"/>
    <property type="match status" value="1"/>
</dbReference>
<keyword evidence="7" id="KW-1185">Reference proteome</keyword>
<dbReference type="Proteomes" id="UP000310314">
    <property type="component" value="Unassembled WGS sequence"/>
</dbReference>
<feature type="transmembrane region" description="Helical" evidence="4">
    <location>
        <begin position="6"/>
        <end position="23"/>
    </location>
</feature>
<dbReference type="Gene3D" id="1.10.10.60">
    <property type="entry name" value="Homeodomain-like"/>
    <property type="match status" value="2"/>
</dbReference>
<evidence type="ECO:0000256" key="1">
    <source>
        <dbReference type="ARBA" id="ARBA00023015"/>
    </source>
</evidence>
<feature type="transmembrane region" description="Helical" evidence="4">
    <location>
        <begin position="35"/>
        <end position="58"/>
    </location>
</feature>
<comment type="caution">
    <text evidence="6">The sequence shown here is derived from an EMBL/GenBank/DDBJ whole genome shotgun (WGS) entry which is preliminary data.</text>
</comment>
<dbReference type="GO" id="GO:0003700">
    <property type="term" value="F:DNA-binding transcription factor activity"/>
    <property type="evidence" value="ECO:0007669"/>
    <property type="project" value="InterPro"/>
</dbReference>